<protein>
    <submittedName>
        <fullName evidence="1">Uncharacterized protein</fullName>
    </submittedName>
</protein>
<keyword evidence="2" id="KW-1185">Reference proteome</keyword>
<keyword evidence="1" id="KW-0614">Plasmid</keyword>
<reference evidence="1 2" key="1">
    <citation type="submission" date="2012-06" db="EMBL/GenBank/DDBJ databases">
        <title>Noncontiguous Finished plasmid 1 of genome of Cylindrospermum stagnale PCC 7417.</title>
        <authorList>
            <consortium name="US DOE Joint Genome Institute"/>
            <person name="Gugger M."/>
            <person name="Coursin T."/>
            <person name="Rippka R."/>
            <person name="Tandeau De Marsac N."/>
            <person name="Huntemann M."/>
            <person name="Wei C.-L."/>
            <person name="Han J."/>
            <person name="Detter J.C."/>
            <person name="Han C."/>
            <person name="Tapia R."/>
            <person name="Davenport K."/>
            <person name="Daligault H."/>
            <person name="Erkkila T."/>
            <person name="Gu W."/>
            <person name="Munk A.C.C."/>
            <person name="Teshima H."/>
            <person name="Xu Y."/>
            <person name="Chain P."/>
            <person name="Chen A."/>
            <person name="Krypides N."/>
            <person name="Mavromatis K."/>
            <person name="Markowitz V."/>
            <person name="Szeto E."/>
            <person name="Ivanova N."/>
            <person name="Mikhailova N."/>
            <person name="Ovchinnikova G."/>
            <person name="Pagani I."/>
            <person name="Pati A."/>
            <person name="Goodwin L."/>
            <person name="Peters L."/>
            <person name="Pitluck S."/>
            <person name="Woyke T."/>
            <person name="Kerfeld C."/>
        </authorList>
    </citation>
    <scope>NUCLEOTIDE SEQUENCE [LARGE SCALE GENOMIC DNA]</scope>
    <source>
        <strain evidence="1 2">PCC 7417</strain>
        <plasmid evidence="2">Plasmid pCYLST.01</plasmid>
    </source>
</reference>
<organism evidence="1 2">
    <name type="scientific">Cylindrospermum stagnale PCC 7417</name>
    <dbReference type="NCBI Taxonomy" id="56107"/>
    <lineage>
        <taxon>Bacteria</taxon>
        <taxon>Bacillati</taxon>
        <taxon>Cyanobacteriota</taxon>
        <taxon>Cyanophyceae</taxon>
        <taxon>Nostocales</taxon>
        <taxon>Nostocaceae</taxon>
        <taxon>Cylindrospermum</taxon>
    </lineage>
</organism>
<gene>
    <name evidence="1" type="ORF">Cylst_6625</name>
</gene>
<dbReference type="EMBL" id="CP003643">
    <property type="protein sequence ID" value="AFZ28395.1"/>
    <property type="molecule type" value="Genomic_DNA"/>
</dbReference>
<dbReference type="Proteomes" id="UP000010475">
    <property type="component" value="Plasmid pCYLST.01"/>
</dbReference>
<name>K9X6Y8_9NOST</name>
<dbReference type="AlphaFoldDB" id="K9X6Y8"/>
<sequence length="55" mass="6339">MTGCATAARIFCLKASVSLIIRFLFWEVSTLICTNEYKINNSYYLMKQNVTGFTY</sequence>
<proteinExistence type="predicted"/>
<accession>K9X6Y8</accession>
<dbReference type="KEGG" id="csg:Cylst_6625"/>
<evidence type="ECO:0000313" key="2">
    <source>
        <dbReference type="Proteomes" id="UP000010475"/>
    </source>
</evidence>
<dbReference type="HOGENOM" id="CLU_3024579_0_0_3"/>
<geneLocation type="plasmid" evidence="1 2">
    <name>pCYLST.01</name>
</geneLocation>
<evidence type="ECO:0000313" key="1">
    <source>
        <dbReference type="EMBL" id="AFZ28395.1"/>
    </source>
</evidence>